<dbReference type="NCBIfam" id="TIGR02630">
    <property type="entry name" value="xylose_isom_A"/>
    <property type="match status" value="1"/>
</dbReference>
<name>A0ABR2YUW8_9CHLO</name>
<dbReference type="InterPro" id="IPR036237">
    <property type="entry name" value="Xyl_isomerase-like_sf"/>
</dbReference>
<dbReference type="PROSITE" id="PS51415">
    <property type="entry name" value="XYLOSE_ISOMERASE"/>
    <property type="match status" value="1"/>
</dbReference>
<evidence type="ECO:0000256" key="5">
    <source>
        <dbReference type="ARBA" id="ARBA00023235"/>
    </source>
</evidence>
<dbReference type="Proteomes" id="UP001491310">
    <property type="component" value="Unassembled WGS sequence"/>
</dbReference>
<evidence type="ECO:0000256" key="4">
    <source>
        <dbReference type="ARBA" id="ARBA00022723"/>
    </source>
</evidence>
<protein>
    <recommendedName>
        <fullName evidence="2 8">Xylose isomerase</fullName>
        <ecNumber evidence="2 8">5.3.1.5</ecNumber>
    </recommendedName>
</protein>
<dbReference type="EC" id="5.3.1.5" evidence="2 8"/>
<reference evidence="9 10" key="1">
    <citation type="journal article" date="2024" name="Nat. Commun.">
        <title>Phylogenomics reveals the evolutionary origins of lichenization in chlorophyte algae.</title>
        <authorList>
            <person name="Puginier C."/>
            <person name="Libourel C."/>
            <person name="Otte J."/>
            <person name="Skaloud P."/>
            <person name="Haon M."/>
            <person name="Grisel S."/>
            <person name="Petersen M."/>
            <person name="Berrin J.G."/>
            <person name="Delaux P.M."/>
            <person name="Dal Grande F."/>
            <person name="Keller J."/>
        </authorList>
    </citation>
    <scope>NUCLEOTIDE SEQUENCE [LARGE SCALE GENOMIC DNA]</scope>
    <source>
        <strain evidence="9 10">SAG 216-7</strain>
    </source>
</reference>
<evidence type="ECO:0000313" key="10">
    <source>
        <dbReference type="Proteomes" id="UP001491310"/>
    </source>
</evidence>
<dbReference type="InterPro" id="IPR013452">
    <property type="entry name" value="Xylose_isom_bac"/>
</dbReference>
<evidence type="ECO:0000256" key="6">
    <source>
        <dbReference type="ARBA" id="ARBA00023277"/>
    </source>
</evidence>
<dbReference type="Gene3D" id="3.20.20.150">
    <property type="entry name" value="Divalent-metal-dependent TIM barrel enzymes"/>
    <property type="match status" value="1"/>
</dbReference>
<evidence type="ECO:0000256" key="3">
    <source>
        <dbReference type="ARBA" id="ARBA00022629"/>
    </source>
</evidence>
<keyword evidence="6 8" id="KW-0119">Carbohydrate metabolism</keyword>
<keyword evidence="3 8" id="KW-0859">Xylose metabolism</keyword>
<dbReference type="PRINTS" id="PR00688">
    <property type="entry name" value="XYLOSISMRASE"/>
</dbReference>
<evidence type="ECO:0000256" key="1">
    <source>
        <dbReference type="ARBA" id="ARBA00005765"/>
    </source>
</evidence>
<keyword evidence="4 8" id="KW-0479">Metal-binding</keyword>
<keyword evidence="10" id="KW-1185">Reference proteome</keyword>
<comment type="catalytic activity">
    <reaction evidence="7 8">
        <text>alpha-D-xylose = alpha-D-xylulofuranose</text>
        <dbReference type="Rhea" id="RHEA:22816"/>
        <dbReference type="ChEBI" id="CHEBI:28518"/>
        <dbReference type="ChEBI" id="CHEBI:188998"/>
        <dbReference type="EC" id="5.3.1.5"/>
    </reaction>
</comment>
<dbReference type="SUPFAM" id="SSF51658">
    <property type="entry name" value="Xylose isomerase-like"/>
    <property type="match status" value="1"/>
</dbReference>
<gene>
    <name evidence="9" type="ORF">WJX75_005621</name>
</gene>
<comment type="similarity">
    <text evidence="1 8">Belongs to the xylose isomerase family.</text>
</comment>
<dbReference type="EMBL" id="JALJOT010000005">
    <property type="protein sequence ID" value="KAK9915175.1"/>
    <property type="molecule type" value="Genomic_DNA"/>
</dbReference>
<dbReference type="PANTHER" id="PTHR48408">
    <property type="match status" value="1"/>
</dbReference>
<accession>A0ABR2YUW8</accession>
<organism evidence="9 10">
    <name type="scientific">Coccomyxa subellipsoidea</name>
    <dbReference type="NCBI Taxonomy" id="248742"/>
    <lineage>
        <taxon>Eukaryota</taxon>
        <taxon>Viridiplantae</taxon>
        <taxon>Chlorophyta</taxon>
        <taxon>core chlorophytes</taxon>
        <taxon>Trebouxiophyceae</taxon>
        <taxon>Trebouxiophyceae incertae sedis</taxon>
        <taxon>Coccomyxaceae</taxon>
        <taxon>Coccomyxa</taxon>
    </lineage>
</organism>
<evidence type="ECO:0000256" key="7">
    <source>
        <dbReference type="ARBA" id="ARBA00033659"/>
    </source>
</evidence>
<evidence type="ECO:0000256" key="2">
    <source>
        <dbReference type="ARBA" id="ARBA00011958"/>
    </source>
</evidence>
<dbReference type="PANTHER" id="PTHR48408:SF1">
    <property type="entry name" value="XYLOSE ISOMERASE"/>
    <property type="match status" value="1"/>
</dbReference>
<sequence>MRLFHVFSALHADLAGVGKISYEGPDSTNPMAFHYYNADEVIMGKPMKEWLRFSVAFWHTMRGDGSDPFGSPTKIWPWEDASLDDMEMAYRRMRAMFEFLDKLGVDYWCFHDRDIAPEGASLAESNAMLEKVVELAEHLQKETGKKVLWGTAQLFKHPRFMHGAATSPNASVHAYAAAQVKAAMDATKRLGGENYVFWGGREGYHTLLNTDLKLELDNLAAFLKGAVAYKKKIGFKGAMLLEPKPQEPTKHQYDWDAATTMGFLNQYGLSDEFKLNVECNHATLAGHSCDHELQLASAYGKLGNIDANTGDAQTGWDTDQFLTDPKEATLVGAVILKQGGLAPGGINFDAKLRRESTDVNDLFYGHISGMDALARGLRNAAQMLEEGILPGMIKDRYSSYSKGVGKKIRDGKVDFVELEKIALASADPAQDLPSARAELYEIVLSRYIR</sequence>
<dbReference type="InterPro" id="IPR001998">
    <property type="entry name" value="Xylose_isomerase"/>
</dbReference>
<evidence type="ECO:0000313" key="9">
    <source>
        <dbReference type="EMBL" id="KAK9915175.1"/>
    </source>
</evidence>
<proteinExistence type="inferred from homology"/>
<comment type="caution">
    <text evidence="9">The sequence shown here is derived from an EMBL/GenBank/DDBJ whole genome shotgun (WGS) entry which is preliminary data.</text>
</comment>
<dbReference type="NCBIfam" id="NF003998">
    <property type="entry name" value="PRK05474.1"/>
    <property type="match status" value="1"/>
</dbReference>
<keyword evidence="5 8" id="KW-0413">Isomerase</keyword>
<evidence type="ECO:0000256" key="8">
    <source>
        <dbReference type="RuleBase" id="RU000609"/>
    </source>
</evidence>
<dbReference type="HAMAP" id="MF_00455">
    <property type="entry name" value="Xylose_isom_A"/>
    <property type="match status" value="1"/>
</dbReference>